<dbReference type="SUPFAM" id="SSF52540">
    <property type="entry name" value="P-loop containing nucleoside triphosphate hydrolases"/>
    <property type="match status" value="1"/>
</dbReference>
<dbReference type="RefSeq" id="WP_074876334.1">
    <property type="nucleotide sequence ID" value="NZ_FOXI01000003.1"/>
</dbReference>
<dbReference type="InterPro" id="IPR027417">
    <property type="entry name" value="P-loop_NTPase"/>
</dbReference>
<proteinExistence type="inferred from homology"/>
<dbReference type="Proteomes" id="UP000183769">
    <property type="component" value="Unassembled WGS sequence"/>
</dbReference>
<reference evidence="6" key="1">
    <citation type="submission" date="2016-10" db="EMBL/GenBank/DDBJ databases">
        <authorList>
            <person name="Varghese N."/>
            <person name="Submissions S."/>
        </authorList>
    </citation>
    <scope>NUCLEOTIDE SEQUENCE [LARGE SCALE GENOMIC DNA]</scope>
    <source>
        <strain evidence="6">CGMCC 1.10329</strain>
    </source>
</reference>
<dbReference type="InterPro" id="IPR022970">
    <property type="entry name" value="NTP_hydrolase-rel"/>
</dbReference>
<dbReference type="Pfam" id="PF13207">
    <property type="entry name" value="AAA_17"/>
    <property type="match status" value="1"/>
</dbReference>
<comment type="similarity">
    <text evidence="3">Belongs to the UPF0200 family.</text>
</comment>
<keyword evidence="6" id="KW-1185">Reference proteome</keyword>
<dbReference type="EMBL" id="FOXI01000003">
    <property type="protein sequence ID" value="SFP36851.1"/>
    <property type="molecule type" value="Genomic_DNA"/>
</dbReference>
<dbReference type="Gene3D" id="3.40.50.300">
    <property type="entry name" value="P-loop containing nucleotide triphosphate hydrolases"/>
    <property type="match status" value="1"/>
</dbReference>
<keyword evidence="2 3" id="KW-0067">ATP-binding</keyword>
<dbReference type="HAMAP" id="MF_01111">
    <property type="entry name" value="UPF0200"/>
    <property type="match status" value="1"/>
</dbReference>
<evidence type="ECO:0000256" key="1">
    <source>
        <dbReference type="ARBA" id="ARBA00022741"/>
    </source>
</evidence>
<keyword evidence="5" id="KW-0808">Transferase</keyword>
<dbReference type="PANTHER" id="PTHR41930">
    <property type="entry name" value="UPF0200 PROTEIN MJ1399"/>
    <property type="match status" value="1"/>
</dbReference>
<dbReference type="GO" id="GO:0016301">
    <property type="term" value="F:kinase activity"/>
    <property type="evidence" value="ECO:0007669"/>
    <property type="project" value="UniProtKB-KW"/>
</dbReference>
<accession>A0A1I5PTG3</accession>
<evidence type="ECO:0000313" key="5">
    <source>
        <dbReference type="EMBL" id="SFP36851.1"/>
    </source>
</evidence>
<dbReference type="AlphaFoldDB" id="A0A1I5PTG3"/>
<dbReference type="PANTHER" id="PTHR41930:SF1">
    <property type="entry name" value="DEPHOSPHO-COA KINASE"/>
    <property type="match status" value="1"/>
</dbReference>
<feature type="region of interest" description="Disordered" evidence="4">
    <location>
        <begin position="183"/>
        <end position="208"/>
    </location>
</feature>
<protein>
    <recommendedName>
        <fullName evidence="3">UPF0200 protein SAMN05216277_10386</fullName>
    </recommendedName>
</protein>
<evidence type="ECO:0000313" key="6">
    <source>
        <dbReference type="Proteomes" id="UP000183769"/>
    </source>
</evidence>
<organism evidence="5 6">
    <name type="scientific">Halolamina pelagica</name>
    <dbReference type="NCBI Taxonomy" id="699431"/>
    <lineage>
        <taxon>Archaea</taxon>
        <taxon>Methanobacteriati</taxon>
        <taxon>Methanobacteriota</taxon>
        <taxon>Stenosarchaea group</taxon>
        <taxon>Halobacteria</taxon>
        <taxon>Halobacteriales</taxon>
        <taxon>Haloferacaceae</taxon>
    </lineage>
</organism>
<feature type="binding site" evidence="3">
    <location>
        <begin position="8"/>
        <end position="15"/>
    </location>
    <ligand>
        <name>ATP</name>
        <dbReference type="ChEBI" id="CHEBI:30616"/>
    </ligand>
</feature>
<name>A0A1I5PTG3_9EURY</name>
<keyword evidence="1 3" id="KW-0547">Nucleotide-binding</keyword>
<keyword evidence="5" id="KW-0418">Kinase</keyword>
<gene>
    <name evidence="5" type="ORF">SAMN05216277_10386</name>
</gene>
<dbReference type="GO" id="GO:0005524">
    <property type="term" value="F:ATP binding"/>
    <property type="evidence" value="ECO:0007669"/>
    <property type="project" value="UniProtKB-UniRule"/>
</dbReference>
<evidence type="ECO:0000256" key="2">
    <source>
        <dbReference type="ARBA" id="ARBA00022840"/>
    </source>
</evidence>
<evidence type="ECO:0000256" key="4">
    <source>
        <dbReference type="SAM" id="MobiDB-lite"/>
    </source>
</evidence>
<sequence length="208" mass="22778">MRIIGTVGLPGSGKGEAATVAQEAGIPVVTMGDVIREETRRRGLDPSEHHGEIAKQLREEEGETAIADRCIPMVRDAAEGQDGEPVVLVDGLRSMAEVERFVDAFGEDFLLLSIEAPFDLRAKRLGDRGREATDLDREKLREREERELGFGMGEVMDAADLTIENDDTLEAFREQVEAVLERGAAAIDERDSAGSRTQSGDVTRGEQR</sequence>
<dbReference type="OrthoDB" id="85381at2157"/>
<evidence type="ECO:0000256" key="3">
    <source>
        <dbReference type="HAMAP-Rule" id="MF_01111"/>
    </source>
</evidence>